<dbReference type="CDD" id="cd01146">
    <property type="entry name" value="FhuD"/>
    <property type="match status" value="1"/>
</dbReference>
<feature type="chain" id="PRO_5045286444" evidence="5">
    <location>
        <begin position="22"/>
        <end position="307"/>
    </location>
</feature>
<comment type="subcellular location">
    <subcellularLocation>
        <location evidence="1">Cell envelope</location>
    </subcellularLocation>
</comment>
<dbReference type="EMBL" id="JADQDK010000001">
    <property type="protein sequence ID" value="MBW0137078.1"/>
    <property type="molecule type" value="Genomic_DNA"/>
</dbReference>
<comment type="similarity">
    <text evidence="2">Belongs to the bacterial solute-binding protein 8 family.</text>
</comment>
<evidence type="ECO:0000256" key="1">
    <source>
        <dbReference type="ARBA" id="ARBA00004196"/>
    </source>
</evidence>
<evidence type="ECO:0000259" key="6">
    <source>
        <dbReference type="PROSITE" id="PS50983"/>
    </source>
</evidence>
<dbReference type="Proteomes" id="UP000694287">
    <property type="component" value="Unassembled WGS sequence"/>
</dbReference>
<feature type="signal peptide" evidence="5">
    <location>
        <begin position="1"/>
        <end position="21"/>
    </location>
</feature>
<feature type="domain" description="Fe/B12 periplasmic-binding" evidence="6">
    <location>
        <begin position="51"/>
        <end position="307"/>
    </location>
</feature>
<dbReference type="PANTHER" id="PTHR30532">
    <property type="entry name" value="IRON III DICITRATE-BINDING PERIPLASMIC PROTEIN"/>
    <property type="match status" value="1"/>
</dbReference>
<dbReference type="InterPro" id="IPR051313">
    <property type="entry name" value="Bact_iron-sidero_bind"/>
</dbReference>
<proteinExistence type="inferred from homology"/>
<evidence type="ECO:0000313" key="8">
    <source>
        <dbReference type="Proteomes" id="UP000694287"/>
    </source>
</evidence>
<keyword evidence="3" id="KW-0813">Transport</keyword>
<evidence type="ECO:0000256" key="4">
    <source>
        <dbReference type="ARBA" id="ARBA00022729"/>
    </source>
</evidence>
<sequence>MRQRTAAVAALVVALAVSACSGPTTESEPAGETRSVVHARGTAEIVGTPERVVVLDTGELDSVLALGVTPVGAVEPLAGAGLMPYLGERTAGIEIVGTIGEPNLEAIAALAPDLILSSEVRHADLYDQLSAIAPTVFAETVGVVWKENLRLAADALGVPDEADRLLAGYSAKAAATGSAFGDPSAVAVSMIRFTDGTVRLYGTGSFIGTLLADSGFARPVEQQADEVFVEVSAEQLSLADGDLLFYGAYGAEGAEDLTAATAGPLWSTLPAVAQGRAHEIDDDLWYLGIGPIAAGQVLDELAAHAPA</sequence>
<dbReference type="PROSITE" id="PS51257">
    <property type="entry name" value="PROKAR_LIPOPROTEIN"/>
    <property type="match status" value="1"/>
</dbReference>
<dbReference type="InterPro" id="IPR002491">
    <property type="entry name" value="ABC_transptr_periplasmic_BD"/>
</dbReference>
<dbReference type="Pfam" id="PF01497">
    <property type="entry name" value="Peripla_BP_2"/>
    <property type="match status" value="1"/>
</dbReference>
<protein>
    <submittedName>
        <fullName evidence="7">Iron-siderophore ABC transporter substrate-binding protein</fullName>
    </submittedName>
</protein>
<accession>A0ABS6UXS6</accession>
<evidence type="ECO:0000256" key="2">
    <source>
        <dbReference type="ARBA" id="ARBA00008814"/>
    </source>
</evidence>
<keyword evidence="4 5" id="KW-0732">Signal</keyword>
<evidence type="ECO:0000313" key="7">
    <source>
        <dbReference type="EMBL" id="MBW0137078.1"/>
    </source>
</evidence>
<evidence type="ECO:0000256" key="3">
    <source>
        <dbReference type="ARBA" id="ARBA00022448"/>
    </source>
</evidence>
<organism evidence="7 8">
    <name type="scientific">Pseudonocardia abyssalis</name>
    <dbReference type="NCBI Taxonomy" id="2792008"/>
    <lineage>
        <taxon>Bacteria</taxon>
        <taxon>Bacillati</taxon>
        <taxon>Actinomycetota</taxon>
        <taxon>Actinomycetes</taxon>
        <taxon>Pseudonocardiales</taxon>
        <taxon>Pseudonocardiaceae</taxon>
        <taxon>Pseudonocardia</taxon>
    </lineage>
</organism>
<comment type="caution">
    <text evidence="7">The sequence shown here is derived from an EMBL/GenBank/DDBJ whole genome shotgun (WGS) entry which is preliminary data.</text>
</comment>
<name>A0ABS6UXS6_9PSEU</name>
<dbReference type="RefSeq" id="WP_218605932.1">
    <property type="nucleotide sequence ID" value="NZ_JADQDJ010000461.1"/>
</dbReference>
<evidence type="ECO:0000256" key="5">
    <source>
        <dbReference type="SAM" id="SignalP"/>
    </source>
</evidence>
<dbReference type="PANTHER" id="PTHR30532:SF25">
    <property type="entry name" value="IRON(III) DICITRATE-BINDING PERIPLASMIC PROTEIN"/>
    <property type="match status" value="1"/>
</dbReference>
<keyword evidence="8" id="KW-1185">Reference proteome</keyword>
<gene>
    <name evidence="7" type="ORF">I4I81_22845</name>
</gene>
<reference evidence="7 8" key="1">
    <citation type="submission" date="2020-11" db="EMBL/GenBank/DDBJ databases">
        <title>Pseudonocardia abyssalis sp. nov. and Pseudonocardia oceani sp. nov., description and phylogenomic analysis of two novel actinomycetes isolated from the deep Southern Ocean.</title>
        <authorList>
            <person name="Parra J."/>
        </authorList>
    </citation>
    <scope>NUCLEOTIDE SEQUENCE [LARGE SCALE GENOMIC DNA]</scope>
    <source>
        <strain evidence="7 8">KRD-168</strain>
    </source>
</reference>
<dbReference type="PROSITE" id="PS50983">
    <property type="entry name" value="FE_B12_PBP"/>
    <property type="match status" value="1"/>
</dbReference>